<accession>A0ABQ5S8J5</accession>
<evidence type="ECO:0008006" key="3">
    <source>
        <dbReference type="Google" id="ProtNLM"/>
    </source>
</evidence>
<organism evidence="1 2">
    <name type="scientific">Volvox africanus</name>
    <dbReference type="NCBI Taxonomy" id="51714"/>
    <lineage>
        <taxon>Eukaryota</taxon>
        <taxon>Viridiplantae</taxon>
        <taxon>Chlorophyta</taxon>
        <taxon>core chlorophytes</taxon>
        <taxon>Chlorophyceae</taxon>
        <taxon>CS clade</taxon>
        <taxon>Chlamydomonadales</taxon>
        <taxon>Volvocaceae</taxon>
        <taxon>Volvox</taxon>
    </lineage>
</organism>
<comment type="caution">
    <text evidence="1">The sequence shown here is derived from an EMBL/GenBank/DDBJ whole genome shotgun (WGS) entry which is preliminary data.</text>
</comment>
<evidence type="ECO:0000313" key="1">
    <source>
        <dbReference type="EMBL" id="GLI65511.1"/>
    </source>
</evidence>
<proteinExistence type="predicted"/>
<evidence type="ECO:0000313" key="2">
    <source>
        <dbReference type="Proteomes" id="UP001165090"/>
    </source>
</evidence>
<protein>
    <recommendedName>
        <fullName evidence="3">Prolamin-like domain-containing protein</fullName>
    </recommendedName>
</protein>
<reference evidence="1 2" key="1">
    <citation type="journal article" date="2023" name="IScience">
        <title>Expanded male sex-determining region conserved during the evolution of homothallism in the green alga Volvox.</title>
        <authorList>
            <person name="Yamamoto K."/>
            <person name="Matsuzaki R."/>
            <person name="Mahakham W."/>
            <person name="Heman W."/>
            <person name="Sekimoto H."/>
            <person name="Kawachi M."/>
            <person name="Minakuchi Y."/>
            <person name="Toyoda A."/>
            <person name="Nozaki H."/>
        </authorList>
    </citation>
    <scope>NUCLEOTIDE SEQUENCE [LARGE SCALE GENOMIC DNA]</scope>
    <source>
        <strain evidence="1 2">NIES-4468</strain>
    </source>
</reference>
<dbReference type="Proteomes" id="UP001165090">
    <property type="component" value="Unassembled WGS sequence"/>
</dbReference>
<name>A0ABQ5S8J5_9CHLO</name>
<gene>
    <name evidence="1" type="ORF">VaNZ11_009061</name>
</gene>
<sequence>MANHSILTHFAPDFRRVLPHPYRSLSARGCPAPSHVRCHAIHNVNPAWTLAAVDTAMCDQAGRDLPNNPDIKAFKDCAYSTLTPRCCRKLLPFAKYYDCLEVPTYRDQVNNFLKDTKKTIDNIMDECGG</sequence>
<dbReference type="EMBL" id="BSDZ01000024">
    <property type="protein sequence ID" value="GLI65511.1"/>
    <property type="molecule type" value="Genomic_DNA"/>
</dbReference>
<keyword evidence="2" id="KW-1185">Reference proteome</keyword>